<sequence>MILMLCCEYYSVPNIQVFSDCLVCQL</sequence>
<protein>
    <submittedName>
        <fullName evidence="1">Uncharacterized protein</fullName>
    </submittedName>
</protein>
<dbReference type="AlphaFoldDB" id="A0A0A8YRU8"/>
<reference evidence="1" key="2">
    <citation type="journal article" date="2015" name="Data Brief">
        <title>Shoot transcriptome of the giant reed, Arundo donax.</title>
        <authorList>
            <person name="Barrero R.A."/>
            <person name="Guerrero F.D."/>
            <person name="Moolhuijzen P."/>
            <person name="Goolsby J.A."/>
            <person name="Tidwell J."/>
            <person name="Bellgard S.E."/>
            <person name="Bellgard M.I."/>
        </authorList>
    </citation>
    <scope>NUCLEOTIDE SEQUENCE</scope>
    <source>
        <tissue evidence="1">Shoot tissue taken approximately 20 cm above the soil surface</tissue>
    </source>
</reference>
<reference evidence="1" key="1">
    <citation type="submission" date="2014-09" db="EMBL/GenBank/DDBJ databases">
        <authorList>
            <person name="Magalhaes I.L.F."/>
            <person name="Oliveira U."/>
            <person name="Santos F.R."/>
            <person name="Vidigal T.H.D.A."/>
            <person name="Brescovit A.D."/>
            <person name="Santos A.J."/>
        </authorList>
    </citation>
    <scope>NUCLEOTIDE SEQUENCE</scope>
    <source>
        <tissue evidence="1">Shoot tissue taken approximately 20 cm above the soil surface</tissue>
    </source>
</reference>
<organism evidence="1">
    <name type="scientific">Arundo donax</name>
    <name type="common">Giant reed</name>
    <name type="synonym">Donax arundinaceus</name>
    <dbReference type="NCBI Taxonomy" id="35708"/>
    <lineage>
        <taxon>Eukaryota</taxon>
        <taxon>Viridiplantae</taxon>
        <taxon>Streptophyta</taxon>
        <taxon>Embryophyta</taxon>
        <taxon>Tracheophyta</taxon>
        <taxon>Spermatophyta</taxon>
        <taxon>Magnoliopsida</taxon>
        <taxon>Liliopsida</taxon>
        <taxon>Poales</taxon>
        <taxon>Poaceae</taxon>
        <taxon>PACMAD clade</taxon>
        <taxon>Arundinoideae</taxon>
        <taxon>Arundineae</taxon>
        <taxon>Arundo</taxon>
    </lineage>
</organism>
<name>A0A0A8YRU8_ARUDO</name>
<accession>A0A0A8YRU8</accession>
<dbReference type="EMBL" id="GBRH01269402">
    <property type="protein sequence ID" value="JAD28493.1"/>
    <property type="molecule type" value="Transcribed_RNA"/>
</dbReference>
<proteinExistence type="predicted"/>
<evidence type="ECO:0000313" key="1">
    <source>
        <dbReference type="EMBL" id="JAD28493.1"/>
    </source>
</evidence>